<dbReference type="NCBIfam" id="NF041384">
    <property type="entry name" value="YHS_seleno_dom"/>
    <property type="match status" value="1"/>
</dbReference>
<evidence type="ECO:0000313" key="3">
    <source>
        <dbReference type="Proteomes" id="UP000007735"/>
    </source>
</evidence>
<dbReference type="KEGG" id="sfh:SFHH103_02166"/>
<reference evidence="2 3" key="1">
    <citation type="journal article" date="2012" name="J. Bacteriol.">
        <title>Genome sequence of the soybean symbiont Sinorhizobium fredii HH103.</title>
        <authorList>
            <person name="Weidner S."/>
            <person name="Becker A."/>
            <person name="Bonilla I."/>
            <person name="Jaenicke S."/>
            <person name="Lloret J."/>
            <person name="Margaret I."/>
            <person name="Puhler A."/>
            <person name="Ruiz-Sainz J.E."/>
            <person name="Schneiker-Bekel S."/>
            <person name="Szczepanowski R."/>
            <person name="Vinardell J.M."/>
            <person name="Zehner S."/>
            <person name="Gottfert M."/>
        </authorList>
    </citation>
    <scope>NUCLEOTIDE SEQUENCE [LARGE SCALE GENOMIC DNA]</scope>
    <source>
        <strain evidence="2 3">HH103</strain>
    </source>
</reference>
<sequence>MDAVTRSGERRISRSAAVFALAMATVAAGSPAFADDSVNTGYFGGVAIMGYDTVAYFTEGKATKGSEKFSHEWLGTPWHFANAKHREMFISEPLKYTPQYGGYCAGEVINGSVTVNIDPEAFKIIDGKLYLIYDKKHAEGFAANAEDAVAKADGNWPKVAADLEMDQYH</sequence>
<name>G9A8T1_SINF1</name>
<protein>
    <recommendedName>
        <fullName evidence="4">YHS domain-containing protein</fullName>
    </recommendedName>
</protein>
<organism evidence="2 3">
    <name type="scientific">Sinorhizobium fredii (strain HH103)</name>
    <dbReference type="NCBI Taxonomy" id="1117943"/>
    <lineage>
        <taxon>Bacteria</taxon>
        <taxon>Pseudomonadati</taxon>
        <taxon>Pseudomonadota</taxon>
        <taxon>Alphaproteobacteria</taxon>
        <taxon>Hyphomicrobiales</taxon>
        <taxon>Rhizobiaceae</taxon>
        <taxon>Sinorhizobium/Ensifer group</taxon>
        <taxon>Sinorhizobium</taxon>
    </lineage>
</organism>
<dbReference type="EMBL" id="HE616890">
    <property type="protein sequence ID" value="CCE96661.1"/>
    <property type="molecule type" value="Genomic_DNA"/>
</dbReference>
<feature type="chain" id="PRO_5003519829" description="YHS domain-containing protein" evidence="1">
    <location>
        <begin position="35"/>
        <end position="169"/>
    </location>
</feature>
<dbReference type="HOGENOM" id="CLU_087914_2_0_5"/>
<evidence type="ECO:0008006" key="4">
    <source>
        <dbReference type="Google" id="ProtNLM"/>
    </source>
</evidence>
<gene>
    <name evidence="2" type="ordered locus">SFHH103_02166</name>
</gene>
<proteinExistence type="predicted"/>
<accession>G9A8T1</accession>
<feature type="signal peptide" evidence="1">
    <location>
        <begin position="1"/>
        <end position="34"/>
    </location>
</feature>
<evidence type="ECO:0000256" key="1">
    <source>
        <dbReference type="SAM" id="SignalP"/>
    </source>
</evidence>
<dbReference type="STRING" id="1117943.SFHH103_02166"/>
<dbReference type="eggNOG" id="COG3350">
    <property type="taxonomic scope" value="Bacteria"/>
</dbReference>
<keyword evidence="1" id="KW-0732">Signal</keyword>
<evidence type="ECO:0000313" key="2">
    <source>
        <dbReference type="EMBL" id="CCE96661.1"/>
    </source>
</evidence>
<dbReference type="Proteomes" id="UP000007735">
    <property type="component" value="Chromosome"/>
</dbReference>
<dbReference type="PATRIC" id="fig|380.5.peg.2300"/>
<dbReference type="RefSeq" id="WP_014329107.1">
    <property type="nucleotide sequence ID" value="NC_016812.1"/>
</dbReference>
<dbReference type="AlphaFoldDB" id="G9A8T1"/>